<organism evidence="2 3">
    <name type="scientific">Dioscorea zingiberensis</name>
    <dbReference type="NCBI Taxonomy" id="325984"/>
    <lineage>
        <taxon>Eukaryota</taxon>
        <taxon>Viridiplantae</taxon>
        <taxon>Streptophyta</taxon>
        <taxon>Embryophyta</taxon>
        <taxon>Tracheophyta</taxon>
        <taxon>Spermatophyta</taxon>
        <taxon>Magnoliopsida</taxon>
        <taxon>Liliopsida</taxon>
        <taxon>Dioscoreales</taxon>
        <taxon>Dioscoreaceae</taxon>
        <taxon>Dioscorea</taxon>
    </lineage>
</organism>
<reference evidence="2" key="2">
    <citation type="journal article" date="2022" name="Hortic Res">
        <title>The genome of Dioscorea zingiberensis sheds light on the biosynthesis, origin and evolution of the medicinally important diosgenin saponins.</title>
        <authorList>
            <person name="Li Y."/>
            <person name="Tan C."/>
            <person name="Li Z."/>
            <person name="Guo J."/>
            <person name="Li S."/>
            <person name="Chen X."/>
            <person name="Wang C."/>
            <person name="Dai X."/>
            <person name="Yang H."/>
            <person name="Song W."/>
            <person name="Hou L."/>
            <person name="Xu J."/>
            <person name="Tong Z."/>
            <person name="Xu A."/>
            <person name="Yuan X."/>
            <person name="Wang W."/>
            <person name="Yang Q."/>
            <person name="Chen L."/>
            <person name="Sun Z."/>
            <person name="Wang K."/>
            <person name="Pan B."/>
            <person name="Chen J."/>
            <person name="Bao Y."/>
            <person name="Liu F."/>
            <person name="Qi X."/>
            <person name="Gang D.R."/>
            <person name="Wen J."/>
            <person name="Li J."/>
        </authorList>
    </citation>
    <scope>NUCLEOTIDE SEQUENCE</scope>
    <source>
        <strain evidence="2">Dzin_1.0</strain>
    </source>
</reference>
<evidence type="ECO:0008006" key="4">
    <source>
        <dbReference type="Google" id="ProtNLM"/>
    </source>
</evidence>
<keyword evidence="3" id="KW-1185">Reference proteome</keyword>
<gene>
    <name evidence="2" type="ORF">J5N97_013672</name>
</gene>
<evidence type="ECO:0000313" key="3">
    <source>
        <dbReference type="Proteomes" id="UP001085076"/>
    </source>
</evidence>
<dbReference type="EMBL" id="JAGGNH010000003">
    <property type="protein sequence ID" value="KAJ0978198.1"/>
    <property type="molecule type" value="Genomic_DNA"/>
</dbReference>
<keyword evidence="1" id="KW-0732">Signal</keyword>
<feature type="chain" id="PRO_5038603357" description="Secreted protein" evidence="1">
    <location>
        <begin position="22"/>
        <end position="69"/>
    </location>
</feature>
<accession>A0A9D5HJ06</accession>
<evidence type="ECO:0000313" key="2">
    <source>
        <dbReference type="EMBL" id="KAJ0978198.1"/>
    </source>
</evidence>
<evidence type="ECO:0000256" key="1">
    <source>
        <dbReference type="SAM" id="SignalP"/>
    </source>
</evidence>
<dbReference type="AlphaFoldDB" id="A0A9D5HJ06"/>
<dbReference type="Proteomes" id="UP001085076">
    <property type="component" value="Miscellaneous, Linkage group lg03"/>
</dbReference>
<proteinExistence type="predicted"/>
<feature type="signal peptide" evidence="1">
    <location>
        <begin position="1"/>
        <end position="21"/>
    </location>
</feature>
<sequence>MGNHGGVAVILLSSLLRPLLLAPWCRPSGFLEGSVLQRQSLELELCNHCSSSAHASDDCWRMTMSVNSV</sequence>
<reference evidence="2" key="1">
    <citation type="submission" date="2021-03" db="EMBL/GenBank/DDBJ databases">
        <authorList>
            <person name="Li Z."/>
            <person name="Yang C."/>
        </authorList>
    </citation>
    <scope>NUCLEOTIDE SEQUENCE</scope>
    <source>
        <strain evidence="2">Dzin_1.0</strain>
        <tissue evidence="2">Leaf</tissue>
    </source>
</reference>
<protein>
    <recommendedName>
        <fullName evidence="4">Secreted protein</fullName>
    </recommendedName>
</protein>
<name>A0A9D5HJ06_9LILI</name>
<comment type="caution">
    <text evidence="2">The sequence shown here is derived from an EMBL/GenBank/DDBJ whole genome shotgun (WGS) entry which is preliminary data.</text>
</comment>